<gene>
    <name evidence="4" type="ORF">GJR99_14410</name>
</gene>
<feature type="compositionally biased region" description="Polar residues" evidence="1">
    <location>
        <begin position="279"/>
        <end position="291"/>
    </location>
</feature>
<sequence>MAGLAVVDLVAAAVGQVSVPSSSDPLVRNVLRVIGLIVGAFLASGVAALTYRWYTREVIPRALAVLFGASVVALYLNTVGLFGDFVTGTDTEVFQLERVLFNTSALAGAALVSPVGRIAGDRLATDVFAVAGATELDADVSRLVRTVGRVQTVTLPDDIGDIEGYDPVSESIKSQLSGNRLLFPRRLTETELRERLAERVKDDHGVGHVDVEFEDGDVSYLALGSRAAGIGPTLSPGTVALAIHGDPGPGAAAGDPVQVWAVPTADETANADESGGAESAQSGNGEVSPNTEAGPRESNPTRIAFGELRGVADDVATVALDEEDAERLTGAETYRIVTLPADPRVDREFASLLRNADETMAVTTIRPGAELDGRLVSDVETTVVAIRPSSGSVDAIPARRTELRAGDTLYVVGRPEILRKVERQATTDETSQSDGEDDDSETGSGGDDRTNTHSESDATTTRSGAQS</sequence>
<feature type="transmembrane region" description="Helical" evidence="2">
    <location>
        <begin position="33"/>
        <end position="51"/>
    </location>
</feature>
<dbReference type="GO" id="GO:0008324">
    <property type="term" value="F:monoatomic cation transmembrane transporter activity"/>
    <property type="evidence" value="ECO:0007669"/>
    <property type="project" value="InterPro"/>
</dbReference>
<dbReference type="Proteomes" id="UP000443423">
    <property type="component" value="Unassembled WGS sequence"/>
</dbReference>
<dbReference type="Pfam" id="PF26501">
    <property type="entry name" value="DUF8167"/>
    <property type="match status" value="1"/>
</dbReference>
<dbReference type="InterPro" id="IPR058603">
    <property type="entry name" value="DUF8167_2nd"/>
</dbReference>
<dbReference type="EMBL" id="WKJQ01000001">
    <property type="protein sequence ID" value="MRW97759.1"/>
    <property type="molecule type" value="Genomic_DNA"/>
</dbReference>
<dbReference type="InterPro" id="IPR058480">
    <property type="entry name" value="DUF8167_N"/>
</dbReference>
<name>A0A6A8G995_9EURY</name>
<proteinExistence type="predicted"/>
<feature type="region of interest" description="Disordered" evidence="1">
    <location>
        <begin position="421"/>
        <end position="467"/>
    </location>
</feature>
<dbReference type="PROSITE" id="PS51202">
    <property type="entry name" value="RCK_C"/>
    <property type="match status" value="1"/>
</dbReference>
<dbReference type="InterPro" id="IPR036721">
    <property type="entry name" value="RCK_C_sf"/>
</dbReference>
<feature type="region of interest" description="Disordered" evidence="1">
    <location>
        <begin position="267"/>
        <end position="300"/>
    </location>
</feature>
<keyword evidence="2" id="KW-1133">Transmembrane helix</keyword>
<feature type="domain" description="RCK C-terminal" evidence="3">
    <location>
        <begin position="347"/>
        <end position="427"/>
    </location>
</feature>
<organism evidence="4 5">
    <name type="scientific">Haloferax marinum</name>
    <dbReference type="NCBI Taxonomy" id="2666143"/>
    <lineage>
        <taxon>Archaea</taxon>
        <taxon>Methanobacteriati</taxon>
        <taxon>Methanobacteriota</taxon>
        <taxon>Stenosarchaea group</taxon>
        <taxon>Halobacteria</taxon>
        <taxon>Halobacteriales</taxon>
        <taxon>Haloferacaceae</taxon>
        <taxon>Haloferax</taxon>
    </lineage>
</organism>
<keyword evidence="5" id="KW-1185">Reference proteome</keyword>
<keyword evidence="2" id="KW-0472">Membrane</keyword>
<feature type="transmembrane region" description="Helical" evidence="2">
    <location>
        <begin position="63"/>
        <end position="83"/>
    </location>
</feature>
<feature type="compositionally biased region" description="Basic and acidic residues" evidence="1">
    <location>
        <begin position="446"/>
        <end position="456"/>
    </location>
</feature>
<evidence type="ECO:0000313" key="5">
    <source>
        <dbReference type="Proteomes" id="UP000443423"/>
    </source>
</evidence>
<evidence type="ECO:0000256" key="2">
    <source>
        <dbReference type="SAM" id="Phobius"/>
    </source>
</evidence>
<evidence type="ECO:0000256" key="1">
    <source>
        <dbReference type="SAM" id="MobiDB-lite"/>
    </source>
</evidence>
<dbReference type="Gene3D" id="3.30.70.1450">
    <property type="entry name" value="Regulator of K+ conductance, C-terminal domain"/>
    <property type="match status" value="1"/>
</dbReference>
<dbReference type="InterPro" id="IPR058604">
    <property type="entry name" value="DUF8167_3rd"/>
</dbReference>
<dbReference type="OrthoDB" id="205214at2157"/>
<dbReference type="SUPFAM" id="SSF116726">
    <property type="entry name" value="TrkA C-terminal domain-like"/>
    <property type="match status" value="1"/>
</dbReference>
<dbReference type="AlphaFoldDB" id="A0A6A8G995"/>
<evidence type="ECO:0000313" key="4">
    <source>
        <dbReference type="EMBL" id="MRW97759.1"/>
    </source>
</evidence>
<dbReference type="GO" id="GO:0006813">
    <property type="term" value="P:potassium ion transport"/>
    <property type="evidence" value="ECO:0007669"/>
    <property type="project" value="InterPro"/>
</dbReference>
<keyword evidence="2" id="KW-0812">Transmembrane</keyword>
<comment type="caution">
    <text evidence="4">The sequence shown here is derived from an EMBL/GenBank/DDBJ whole genome shotgun (WGS) entry which is preliminary data.</text>
</comment>
<protein>
    <submittedName>
        <fullName evidence="4">Potassium transporter TrkA</fullName>
    </submittedName>
</protein>
<feature type="compositionally biased region" description="Polar residues" evidence="1">
    <location>
        <begin position="457"/>
        <end position="467"/>
    </location>
</feature>
<dbReference type="Pfam" id="PF26502">
    <property type="entry name" value="DUF8167_2nd"/>
    <property type="match status" value="1"/>
</dbReference>
<dbReference type="Pfam" id="PF26503">
    <property type="entry name" value="DUF8167_3rd"/>
    <property type="match status" value="1"/>
</dbReference>
<dbReference type="InterPro" id="IPR006037">
    <property type="entry name" value="RCK_C"/>
</dbReference>
<reference evidence="4 5" key="1">
    <citation type="submission" date="2019-11" db="EMBL/GenBank/DDBJ databases">
        <title>Whole genome sequence of Haloferax sp. MBLA0078.</title>
        <authorList>
            <person name="Seo M.-J."/>
            <person name="Cho E.-S."/>
        </authorList>
    </citation>
    <scope>NUCLEOTIDE SEQUENCE [LARGE SCALE GENOMIC DNA]</scope>
    <source>
        <strain evidence="4 5">MBLA0078</strain>
    </source>
</reference>
<evidence type="ECO:0000259" key="3">
    <source>
        <dbReference type="PROSITE" id="PS51202"/>
    </source>
</evidence>
<accession>A0A6A8G995</accession>